<dbReference type="AlphaFoldDB" id="A0A0C9U172"/>
<dbReference type="InterPro" id="IPR019510">
    <property type="entry name" value="AKAP7-like_phosphoesterase"/>
</dbReference>
<proteinExistence type="predicted"/>
<dbReference type="Gene3D" id="3.90.1140.10">
    <property type="entry name" value="Cyclic phosphodiesterase"/>
    <property type="match status" value="1"/>
</dbReference>
<dbReference type="OrthoDB" id="277832at2759"/>
<evidence type="ECO:0000313" key="2">
    <source>
        <dbReference type="EMBL" id="KIJ13191.1"/>
    </source>
</evidence>
<gene>
    <name evidence="2" type="ORF">PAXINDRAFT_81607</name>
</gene>
<feature type="domain" description="A-kinase anchor protein 7-like phosphoesterase" evidence="1">
    <location>
        <begin position="5"/>
        <end position="234"/>
    </location>
</feature>
<reference evidence="3" key="2">
    <citation type="submission" date="2015-01" db="EMBL/GenBank/DDBJ databases">
        <title>Evolutionary Origins and Diversification of the Mycorrhizal Mutualists.</title>
        <authorList>
            <consortium name="DOE Joint Genome Institute"/>
            <consortium name="Mycorrhizal Genomics Consortium"/>
            <person name="Kohler A."/>
            <person name="Kuo A."/>
            <person name="Nagy L.G."/>
            <person name="Floudas D."/>
            <person name="Copeland A."/>
            <person name="Barry K.W."/>
            <person name="Cichocki N."/>
            <person name="Veneault-Fourrey C."/>
            <person name="LaButti K."/>
            <person name="Lindquist E.A."/>
            <person name="Lipzen A."/>
            <person name="Lundell T."/>
            <person name="Morin E."/>
            <person name="Murat C."/>
            <person name="Riley R."/>
            <person name="Ohm R."/>
            <person name="Sun H."/>
            <person name="Tunlid A."/>
            <person name="Henrissat B."/>
            <person name="Grigoriev I.V."/>
            <person name="Hibbett D.S."/>
            <person name="Martin F."/>
        </authorList>
    </citation>
    <scope>NUCLEOTIDE SEQUENCE [LARGE SCALE GENOMIC DNA]</scope>
    <source>
        <strain evidence="3">ATCC 200175</strain>
    </source>
</reference>
<dbReference type="PANTHER" id="PTHR13360">
    <property type="entry name" value="ACTIVATING SIGNAL COINTEGRATOR 1 COMPLEX SUBUNIT 1"/>
    <property type="match status" value="1"/>
</dbReference>
<organism evidence="2 3">
    <name type="scientific">Paxillus involutus ATCC 200175</name>
    <dbReference type="NCBI Taxonomy" id="664439"/>
    <lineage>
        <taxon>Eukaryota</taxon>
        <taxon>Fungi</taxon>
        <taxon>Dikarya</taxon>
        <taxon>Basidiomycota</taxon>
        <taxon>Agaricomycotina</taxon>
        <taxon>Agaricomycetes</taxon>
        <taxon>Agaricomycetidae</taxon>
        <taxon>Boletales</taxon>
        <taxon>Paxilineae</taxon>
        <taxon>Paxillaceae</taxon>
        <taxon>Paxillus</taxon>
    </lineage>
</organism>
<name>A0A0C9U172_PAXIN</name>
<feature type="non-terminal residue" evidence="2">
    <location>
        <position position="1"/>
    </location>
</feature>
<protein>
    <recommendedName>
        <fullName evidence="1">A-kinase anchor protein 7-like phosphoesterase domain-containing protein</fullName>
    </recommendedName>
</protein>
<dbReference type="GO" id="GO:0006355">
    <property type="term" value="P:regulation of DNA-templated transcription"/>
    <property type="evidence" value="ECO:0007669"/>
    <property type="project" value="TreeGrafter"/>
</dbReference>
<dbReference type="GO" id="GO:0006307">
    <property type="term" value="P:DNA alkylation repair"/>
    <property type="evidence" value="ECO:0007669"/>
    <property type="project" value="InterPro"/>
</dbReference>
<keyword evidence="3" id="KW-1185">Reference proteome</keyword>
<evidence type="ECO:0000259" key="1">
    <source>
        <dbReference type="Pfam" id="PF10469"/>
    </source>
</evidence>
<dbReference type="InterPro" id="IPR009210">
    <property type="entry name" value="ASCC1"/>
</dbReference>
<sequence length="237" mass="26337">GHHTSLQEAVSSFTSRLLQTTPVLPGLDRSIVVAPRRLHLTLGVMSLVDSEPSNAALHNDLSNPRKTLPQALSHLETLRPQIAKILSGNHLFVPLQMMDIMQPDGGNPDNAHVLWFGPSSETEDARRLRRVGEMVNKAFKEAGFITERRPLKLHCTILNTMYRKPKTRGPRQPFSYKSLVTSPAAQEFISKPRAKPDFRQPVKVDFGSWSVNEIQICKMGSYGPEGEYVSCGGLSLT</sequence>
<evidence type="ECO:0000313" key="3">
    <source>
        <dbReference type="Proteomes" id="UP000053647"/>
    </source>
</evidence>
<accession>A0A0C9U172</accession>
<dbReference type="EMBL" id="KN819354">
    <property type="protein sequence ID" value="KIJ13191.1"/>
    <property type="molecule type" value="Genomic_DNA"/>
</dbReference>
<dbReference type="GO" id="GO:0005634">
    <property type="term" value="C:nucleus"/>
    <property type="evidence" value="ECO:0007669"/>
    <property type="project" value="TreeGrafter"/>
</dbReference>
<dbReference type="PANTHER" id="PTHR13360:SF1">
    <property type="entry name" value="ACTIVATING SIGNAL COINTEGRATOR 1 COMPLEX SUBUNIT 1"/>
    <property type="match status" value="1"/>
</dbReference>
<feature type="non-terminal residue" evidence="2">
    <location>
        <position position="237"/>
    </location>
</feature>
<reference evidence="2 3" key="1">
    <citation type="submission" date="2014-06" db="EMBL/GenBank/DDBJ databases">
        <authorList>
            <consortium name="DOE Joint Genome Institute"/>
            <person name="Kuo A."/>
            <person name="Kohler A."/>
            <person name="Nagy L.G."/>
            <person name="Floudas D."/>
            <person name="Copeland A."/>
            <person name="Barry K.W."/>
            <person name="Cichocki N."/>
            <person name="Veneault-Fourrey C."/>
            <person name="LaButti K."/>
            <person name="Lindquist E.A."/>
            <person name="Lipzen A."/>
            <person name="Lundell T."/>
            <person name="Morin E."/>
            <person name="Murat C."/>
            <person name="Sun H."/>
            <person name="Tunlid A."/>
            <person name="Henrissat B."/>
            <person name="Grigoriev I.V."/>
            <person name="Hibbett D.S."/>
            <person name="Martin F."/>
            <person name="Nordberg H.P."/>
            <person name="Cantor M.N."/>
            <person name="Hua S.X."/>
        </authorList>
    </citation>
    <scope>NUCLEOTIDE SEQUENCE [LARGE SCALE GENOMIC DNA]</scope>
    <source>
        <strain evidence="2 3">ATCC 200175</strain>
    </source>
</reference>
<dbReference type="Pfam" id="PF10469">
    <property type="entry name" value="AKAP7_NLS"/>
    <property type="match status" value="1"/>
</dbReference>
<dbReference type="HOGENOM" id="CLU_044606_1_0_1"/>
<dbReference type="Proteomes" id="UP000053647">
    <property type="component" value="Unassembled WGS sequence"/>
</dbReference>